<organism evidence="2 3">
    <name type="scientific">Candidatus Opimibacter skivensis</name>
    <dbReference type="NCBI Taxonomy" id="2982028"/>
    <lineage>
        <taxon>Bacteria</taxon>
        <taxon>Pseudomonadati</taxon>
        <taxon>Bacteroidota</taxon>
        <taxon>Saprospiria</taxon>
        <taxon>Saprospirales</taxon>
        <taxon>Saprospiraceae</taxon>
        <taxon>Candidatus Opimibacter</taxon>
    </lineage>
</organism>
<dbReference type="InterPro" id="IPR009207">
    <property type="entry name" value="SET7_MeTrfase"/>
</dbReference>
<protein>
    <submittedName>
        <fullName evidence="2">SET domain-containing protein-lysine N-methyltransferase</fullName>
    </submittedName>
</protein>
<dbReference type="EMBL" id="JADKGY010000006">
    <property type="protein sequence ID" value="MBK9982237.1"/>
    <property type="molecule type" value="Genomic_DNA"/>
</dbReference>
<dbReference type="PROSITE" id="PS50280">
    <property type="entry name" value="SET"/>
    <property type="match status" value="1"/>
</dbReference>
<feature type="domain" description="SET" evidence="1">
    <location>
        <begin position="6"/>
        <end position="114"/>
    </location>
</feature>
<dbReference type="SMART" id="SM00317">
    <property type="entry name" value="SET"/>
    <property type="match status" value="1"/>
</dbReference>
<proteinExistence type="predicted"/>
<dbReference type="Gene3D" id="2.170.270.10">
    <property type="entry name" value="SET domain"/>
    <property type="match status" value="1"/>
</dbReference>
<evidence type="ECO:0000259" key="1">
    <source>
        <dbReference type="PROSITE" id="PS50280"/>
    </source>
</evidence>
<dbReference type="AlphaFoldDB" id="A0A9D7SUR4"/>
<evidence type="ECO:0000313" key="2">
    <source>
        <dbReference type="EMBL" id="MBK9982237.1"/>
    </source>
</evidence>
<dbReference type="SUPFAM" id="SSF82199">
    <property type="entry name" value="SET domain"/>
    <property type="match status" value="1"/>
</dbReference>
<accession>A0A9D7SUR4</accession>
<reference evidence="2 3" key="1">
    <citation type="submission" date="2020-10" db="EMBL/GenBank/DDBJ databases">
        <title>Connecting structure to function with the recovery of over 1000 high-quality activated sludge metagenome-assembled genomes encoding full-length rRNA genes using long-read sequencing.</title>
        <authorList>
            <person name="Singleton C.M."/>
            <person name="Petriglieri F."/>
            <person name="Kristensen J.M."/>
            <person name="Kirkegaard R.H."/>
            <person name="Michaelsen T.Y."/>
            <person name="Andersen M.H."/>
            <person name="Karst S.M."/>
            <person name="Dueholm M.S."/>
            <person name="Nielsen P.H."/>
            <person name="Albertsen M."/>
        </authorList>
    </citation>
    <scope>NUCLEOTIDE SEQUENCE [LARGE SCALE GENOMIC DNA]</scope>
    <source>
        <strain evidence="2">Ribe_18-Q3-R11-54_MAXAC.273</strain>
    </source>
</reference>
<gene>
    <name evidence="2" type="ORF">IPP15_07410</name>
</gene>
<name>A0A9D7SUR4_9BACT</name>
<dbReference type="InterPro" id="IPR001214">
    <property type="entry name" value="SET_dom"/>
</dbReference>
<dbReference type="Proteomes" id="UP000808337">
    <property type="component" value="Unassembled WGS sequence"/>
</dbReference>
<dbReference type="InterPro" id="IPR046341">
    <property type="entry name" value="SET_dom_sf"/>
</dbReference>
<dbReference type="Pfam" id="PF00856">
    <property type="entry name" value="SET"/>
    <property type="match status" value="1"/>
</dbReference>
<sequence>MLQQHPGLYFAPSGKHRYGMFCIEEIQKESVIEICPIIIIPGEQAKEIVRSHVLYEYYFEWKKESIAIALGYGSLYNHAAKPNAEFLADYPNQYIVFKALELIPAGTEILVDYHAGTPDEKVWFEIK</sequence>
<dbReference type="GO" id="GO:0062122">
    <property type="term" value="F:histone H3K37 methyltransferase activity"/>
    <property type="evidence" value="ECO:0007669"/>
    <property type="project" value="InterPro"/>
</dbReference>
<evidence type="ECO:0000313" key="3">
    <source>
        <dbReference type="Proteomes" id="UP000808337"/>
    </source>
</evidence>
<comment type="caution">
    <text evidence="2">The sequence shown here is derived from an EMBL/GenBank/DDBJ whole genome shotgun (WGS) entry which is preliminary data.</text>
</comment>
<dbReference type="PIRSF" id="PIRSF022536">
    <property type="entry name" value="A612L_SET"/>
    <property type="match status" value="1"/>
</dbReference>